<dbReference type="PROSITE" id="PS51892">
    <property type="entry name" value="SUBTILASE"/>
    <property type="match status" value="1"/>
</dbReference>
<dbReference type="Gene3D" id="2.60.40.2310">
    <property type="match status" value="1"/>
</dbReference>
<evidence type="ECO:0000313" key="16">
    <source>
        <dbReference type="Proteomes" id="UP001141806"/>
    </source>
</evidence>
<gene>
    <name evidence="15" type="ORF">NE237_018413</name>
</gene>
<evidence type="ECO:0000256" key="7">
    <source>
        <dbReference type="ARBA" id="ARBA00022825"/>
    </source>
</evidence>
<evidence type="ECO:0000259" key="13">
    <source>
        <dbReference type="Pfam" id="PF05922"/>
    </source>
</evidence>
<evidence type="ECO:0000256" key="9">
    <source>
        <dbReference type="PIRSR" id="PIRSR615500-1"/>
    </source>
</evidence>
<sequence length="763" mass="82060">MAIPSSLYVLFIIFQCSYLTSVVAQSNMYIVHMDMSVMPKVFSSHHSWYRATLSSVSDSSSTGTSSTSNLIYTYTNAIHGFSAILSPSELEALKGSPGYVSSVQDMAVTVDTTHTFEFLGLNSDSGAWPVSNYGKDVIIGLIDSGIWPESESFKDEGMTDVPSRWKGECVAGTNFSSSMCNKKLIGARYFNRGLVGHNPNLTIAMNSTRDTEGHGTHTSSTAAGNYVFGASYFGYANGTARGMAPRAHVAMYKAIWDEGGYASDILAAMDHAISDGVDILSLSLGIDGFPLYADPIAIGAFAAMEKGILVSSSAGNRGPSIGTLHNGTPWLLTVAAGTIDREFNSIVTLGNGVAVTGASLYAGNMSIVHLPLVFMGTCINENELKEVRDKIVVCQDKNNSVGDQFYYVSSAKVTGGIFISNNSDILFYIESSFPVAFLSPEDGQSILDYIKENSDPRASFEFKKTVLGTKPAPSVASYSSRGPSPNCPVVLKPDVMAPGTLVLASWTQATPVLNDGSVQLFSSFNLISGTSMSCPHATGVAALLKAVHPEWSPAAIRSAMMTTADSLDNTFNPIIDTQDSNQPASPLAMGAGQINPNKALEPGLIYDANTDDYVRLLCSLNYTMKQIQMITRSSAYNCSDTNPSFDLNYPSFIAFFNSSNSSSDAKIVQEFQRTLTNVGDGMSRYTAKVTAMDGFEVTVVPDKLVFRDKYETLSYKLKVEERKRMKEVVIHGALSWVEDGEKYVVRSPIAVTSLSSKPFSGNS</sequence>
<comment type="subcellular location">
    <subcellularLocation>
        <location evidence="1">Secreted</location>
    </subcellularLocation>
</comment>
<dbReference type="PANTHER" id="PTHR10795">
    <property type="entry name" value="PROPROTEIN CONVERTASE SUBTILISIN/KEXIN"/>
    <property type="match status" value="1"/>
</dbReference>
<dbReference type="InterPro" id="IPR000209">
    <property type="entry name" value="Peptidase_S8/S53_dom"/>
</dbReference>
<keyword evidence="3" id="KW-0964">Secreted</keyword>
<evidence type="ECO:0000256" key="5">
    <source>
        <dbReference type="ARBA" id="ARBA00022729"/>
    </source>
</evidence>
<evidence type="ECO:0008006" key="17">
    <source>
        <dbReference type="Google" id="ProtNLM"/>
    </source>
</evidence>
<feature type="domain" description="Subtilisin-like protease fibronectin type-III" evidence="14">
    <location>
        <begin position="646"/>
        <end position="751"/>
    </location>
</feature>
<accession>A0A9Q0K9X5</accession>
<dbReference type="InterPro" id="IPR010259">
    <property type="entry name" value="S8pro/Inhibitor_I9"/>
</dbReference>
<evidence type="ECO:0000256" key="3">
    <source>
        <dbReference type="ARBA" id="ARBA00022525"/>
    </source>
</evidence>
<keyword evidence="4 10" id="KW-0645">Protease</keyword>
<evidence type="ECO:0000259" key="14">
    <source>
        <dbReference type="Pfam" id="PF17766"/>
    </source>
</evidence>
<dbReference type="FunFam" id="3.30.70.80:FF:000003">
    <property type="entry name" value="Subtilisin-like protease SBT1.9"/>
    <property type="match status" value="1"/>
</dbReference>
<dbReference type="CDD" id="cd02120">
    <property type="entry name" value="PA_subtilisin_like"/>
    <property type="match status" value="1"/>
</dbReference>
<evidence type="ECO:0000256" key="10">
    <source>
        <dbReference type="PROSITE-ProRule" id="PRU01240"/>
    </source>
</evidence>
<dbReference type="InterPro" id="IPR015500">
    <property type="entry name" value="Peptidase_S8_subtilisin-rel"/>
</dbReference>
<feature type="active site" description="Charge relay system" evidence="9 10">
    <location>
        <position position="143"/>
    </location>
</feature>
<evidence type="ECO:0000256" key="4">
    <source>
        <dbReference type="ARBA" id="ARBA00022670"/>
    </source>
</evidence>
<dbReference type="EMBL" id="JAMYWD010000007">
    <property type="protein sequence ID" value="KAJ4966564.1"/>
    <property type="molecule type" value="Genomic_DNA"/>
</dbReference>
<dbReference type="Gene3D" id="3.30.70.80">
    <property type="entry name" value="Peptidase S8 propeptide/proteinase inhibitor I9"/>
    <property type="match status" value="1"/>
</dbReference>
<evidence type="ECO:0000256" key="6">
    <source>
        <dbReference type="ARBA" id="ARBA00022801"/>
    </source>
</evidence>
<dbReference type="CDD" id="cd04852">
    <property type="entry name" value="Peptidases_S8_3"/>
    <property type="match status" value="1"/>
</dbReference>
<evidence type="ECO:0000313" key="15">
    <source>
        <dbReference type="EMBL" id="KAJ4966564.1"/>
    </source>
</evidence>
<dbReference type="InterPro" id="IPR041469">
    <property type="entry name" value="Subtilisin-like_FN3"/>
</dbReference>
<dbReference type="InterPro" id="IPR023828">
    <property type="entry name" value="Peptidase_S8_Ser-AS"/>
</dbReference>
<feature type="domain" description="Inhibitor I9" evidence="13">
    <location>
        <begin position="29"/>
        <end position="110"/>
    </location>
</feature>
<evidence type="ECO:0000259" key="12">
    <source>
        <dbReference type="Pfam" id="PF00082"/>
    </source>
</evidence>
<proteinExistence type="inferred from homology"/>
<dbReference type="AlphaFoldDB" id="A0A9Q0K9X5"/>
<feature type="domain" description="Peptidase S8/S53" evidence="12">
    <location>
        <begin position="134"/>
        <end position="578"/>
    </location>
</feature>
<keyword evidence="8" id="KW-0325">Glycoprotein</keyword>
<dbReference type="GO" id="GO:0004252">
    <property type="term" value="F:serine-type endopeptidase activity"/>
    <property type="evidence" value="ECO:0007669"/>
    <property type="project" value="UniProtKB-UniRule"/>
</dbReference>
<feature type="chain" id="PRO_5040266097" description="Subtilisin-like protease SBT1.9" evidence="11">
    <location>
        <begin position="25"/>
        <end position="763"/>
    </location>
</feature>
<dbReference type="Gene3D" id="3.50.30.30">
    <property type="match status" value="1"/>
</dbReference>
<dbReference type="PROSITE" id="PS00138">
    <property type="entry name" value="SUBTILASE_SER"/>
    <property type="match status" value="1"/>
</dbReference>
<dbReference type="InterPro" id="IPR045051">
    <property type="entry name" value="SBT"/>
</dbReference>
<dbReference type="OrthoDB" id="206201at2759"/>
<organism evidence="15 16">
    <name type="scientific">Protea cynaroides</name>
    <dbReference type="NCBI Taxonomy" id="273540"/>
    <lineage>
        <taxon>Eukaryota</taxon>
        <taxon>Viridiplantae</taxon>
        <taxon>Streptophyta</taxon>
        <taxon>Embryophyta</taxon>
        <taxon>Tracheophyta</taxon>
        <taxon>Spermatophyta</taxon>
        <taxon>Magnoliopsida</taxon>
        <taxon>Proteales</taxon>
        <taxon>Proteaceae</taxon>
        <taxon>Protea</taxon>
    </lineage>
</organism>
<keyword evidence="7 10" id="KW-0720">Serine protease</keyword>
<dbReference type="PRINTS" id="PR00723">
    <property type="entry name" value="SUBTILISIN"/>
</dbReference>
<dbReference type="Gene3D" id="3.40.50.200">
    <property type="entry name" value="Peptidase S8/S53 domain"/>
    <property type="match status" value="1"/>
</dbReference>
<dbReference type="FunFam" id="3.40.50.200:FF:000006">
    <property type="entry name" value="Subtilisin-like protease SBT1.5"/>
    <property type="match status" value="1"/>
</dbReference>
<dbReference type="Pfam" id="PF05922">
    <property type="entry name" value="Inhibitor_I9"/>
    <property type="match status" value="1"/>
</dbReference>
<keyword evidence="16" id="KW-1185">Reference proteome</keyword>
<dbReference type="SUPFAM" id="SSF52743">
    <property type="entry name" value="Subtilisin-like"/>
    <property type="match status" value="1"/>
</dbReference>
<feature type="signal peptide" evidence="11">
    <location>
        <begin position="1"/>
        <end position="24"/>
    </location>
</feature>
<keyword evidence="6 10" id="KW-0378">Hydrolase</keyword>
<feature type="active site" description="Charge relay system" evidence="9 10">
    <location>
        <position position="214"/>
    </location>
</feature>
<name>A0A9Q0K9X5_9MAGN</name>
<evidence type="ECO:0000256" key="2">
    <source>
        <dbReference type="ARBA" id="ARBA00011073"/>
    </source>
</evidence>
<comment type="similarity">
    <text evidence="2 10">Belongs to the peptidase S8 family.</text>
</comment>
<dbReference type="InterPro" id="IPR034197">
    <property type="entry name" value="Peptidases_S8_3"/>
</dbReference>
<dbReference type="Proteomes" id="UP001141806">
    <property type="component" value="Unassembled WGS sequence"/>
</dbReference>
<dbReference type="InterPro" id="IPR036852">
    <property type="entry name" value="Peptidase_S8/S53_dom_sf"/>
</dbReference>
<reference evidence="15" key="1">
    <citation type="journal article" date="2023" name="Plant J.">
        <title>The genome of the king protea, Protea cynaroides.</title>
        <authorList>
            <person name="Chang J."/>
            <person name="Duong T.A."/>
            <person name="Schoeman C."/>
            <person name="Ma X."/>
            <person name="Roodt D."/>
            <person name="Barker N."/>
            <person name="Li Z."/>
            <person name="Van de Peer Y."/>
            <person name="Mizrachi E."/>
        </authorList>
    </citation>
    <scope>NUCLEOTIDE SEQUENCE</scope>
    <source>
        <tissue evidence="15">Young leaves</tissue>
    </source>
</reference>
<dbReference type="GO" id="GO:0005576">
    <property type="term" value="C:extracellular region"/>
    <property type="evidence" value="ECO:0007669"/>
    <property type="project" value="UniProtKB-SubCell"/>
</dbReference>
<protein>
    <recommendedName>
        <fullName evidence="17">Subtilisin-like protease SBT1.9</fullName>
    </recommendedName>
</protein>
<comment type="caution">
    <text evidence="15">The sequence shown here is derived from an EMBL/GenBank/DDBJ whole genome shotgun (WGS) entry which is preliminary data.</text>
</comment>
<dbReference type="GO" id="GO:0006508">
    <property type="term" value="P:proteolysis"/>
    <property type="evidence" value="ECO:0007669"/>
    <property type="project" value="UniProtKB-KW"/>
</dbReference>
<feature type="active site" description="Charge relay system" evidence="9 10">
    <location>
        <position position="531"/>
    </location>
</feature>
<keyword evidence="5 11" id="KW-0732">Signal</keyword>
<evidence type="ECO:0000256" key="8">
    <source>
        <dbReference type="ARBA" id="ARBA00023180"/>
    </source>
</evidence>
<dbReference type="Pfam" id="PF17766">
    <property type="entry name" value="fn3_6"/>
    <property type="match status" value="1"/>
</dbReference>
<dbReference type="Pfam" id="PF00082">
    <property type="entry name" value="Peptidase_S8"/>
    <property type="match status" value="1"/>
</dbReference>
<dbReference type="InterPro" id="IPR037045">
    <property type="entry name" value="S8pro/Inhibitor_I9_sf"/>
</dbReference>
<evidence type="ECO:0000256" key="11">
    <source>
        <dbReference type="SAM" id="SignalP"/>
    </source>
</evidence>
<evidence type="ECO:0000256" key="1">
    <source>
        <dbReference type="ARBA" id="ARBA00004613"/>
    </source>
</evidence>